<feature type="signal peptide" evidence="3">
    <location>
        <begin position="1"/>
        <end position="27"/>
    </location>
</feature>
<keyword evidence="2" id="KW-0812">Transmembrane</keyword>
<reference evidence="5" key="1">
    <citation type="journal article" date="2019" name="Int. J. Syst. Evol. Microbiol.">
        <title>The Global Catalogue of Microorganisms (GCM) 10K type strain sequencing project: providing services to taxonomists for standard genome sequencing and annotation.</title>
        <authorList>
            <consortium name="The Broad Institute Genomics Platform"/>
            <consortium name="The Broad Institute Genome Sequencing Center for Infectious Disease"/>
            <person name="Wu L."/>
            <person name="Ma J."/>
        </authorList>
    </citation>
    <scope>NUCLEOTIDE SEQUENCE [LARGE SCALE GENOMIC DNA]</scope>
    <source>
        <strain evidence="5">NBRC 103627</strain>
    </source>
</reference>
<feature type="compositionally biased region" description="Polar residues" evidence="1">
    <location>
        <begin position="33"/>
        <end position="42"/>
    </location>
</feature>
<keyword evidence="5" id="KW-1185">Reference proteome</keyword>
<keyword evidence="2" id="KW-0472">Membrane</keyword>
<accession>A0ABV8ZGS9</accession>
<evidence type="ECO:0000256" key="2">
    <source>
        <dbReference type="SAM" id="Phobius"/>
    </source>
</evidence>
<feature type="region of interest" description="Disordered" evidence="1">
    <location>
        <begin position="28"/>
        <end position="50"/>
    </location>
</feature>
<evidence type="ECO:0000313" key="4">
    <source>
        <dbReference type="EMBL" id="MFC4477982.1"/>
    </source>
</evidence>
<evidence type="ECO:0000256" key="3">
    <source>
        <dbReference type="SAM" id="SignalP"/>
    </source>
</evidence>
<keyword evidence="2" id="KW-1133">Transmembrane helix</keyword>
<dbReference type="Proteomes" id="UP001596003">
    <property type="component" value="Unassembled WGS sequence"/>
</dbReference>
<gene>
    <name evidence="4" type="ORF">ACFO3N_12980</name>
</gene>
<comment type="caution">
    <text evidence="4">The sequence shown here is derived from an EMBL/GenBank/DDBJ whole genome shotgun (WGS) entry which is preliminary data.</text>
</comment>
<evidence type="ECO:0008006" key="6">
    <source>
        <dbReference type="Google" id="ProtNLM"/>
    </source>
</evidence>
<protein>
    <recommendedName>
        <fullName evidence="6">LPXTG cell wall anchor domain-containing protein</fullName>
    </recommendedName>
</protein>
<feature type="chain" id="PRO_5046438529" description="LPXTG cell wall anchor domain-containing protein" evidence="3">
    <location>
        <begin position="28"/>
        <end position="89"/>
    </location>
</feature>
<dbReference type="EMBL" id="JBHSFY010000007">
    <property type="protein sequence ID" value="MFC4477982.1"/>
    <property type="molecule type" value="Genomic_DNA"/>
</dbReference>
<feature type="transmembrane region" description="Helical" evidence="2">
    <location>
        <begin position="63"/>
        <end position="80"/>
    </location>
</feature>
<sequence>MKNLKAPFLVIALLLNVLLMSAGSAHPPVPETNGKSMNTTNAECEDPDLPSCNPEANFPIDQQIVFLLLGGLALGATVIYKNQIKKASI</sequence>
<proteinExistence type="predicted"/>
<name>A0ABV8ZGS9_9FLAO</name>
<evidence type="ECO:0000256" key="1">
    <source>
        <dbReference type="SAM" id="MobiDB-lite"/>
    </source>
</evidence>
<evidence type="ECO:0000313" key="5">
    <source>
        <dbReference type="Proteomes" id="UP001596003"/>
    </source>
</evidence>
<dbReference type="RefSeq" id="WP_379798332.1">
    <property type="nucleotide sequence ID" value="NZ_JBHSFY010000007.1"/>
</dbReference>
<keyword evidence="3" id="KW-0732">Signal</keyword>
<organism evidence="4 5">
    <name type="scientific">Flavobacterium chungangensis</name>
    <dbReference type="NCBI Taxonomy" id="2708132"/>
    <lineage>
        <taxon>Bacteria</taxon>
        <taxon>Pseudomonadati</taxon>
        <taxon>Bacteroidota</taxon>
        <taxon>Flavobacteriia</taxon>
        <taxon>Flavobacteriales</taxon>
        <taxon>Flavobacteriaceae</taxon>
        <taxon>Flavobacterium</taxon>
    </lineage>
</organism>